<reference evidence="1 2" key="1">
    <citation type="submission" date="2023-08" db="EMBL/GenBank/DDBJ databases">
        <title>Achromobacter seleniivolatilans sp. nov., isolated from seleniferous soil.</title>
        <authorList>
            <person name="Zhang S."/>
            <person name="Li K."/>
            <person name="Peng J."/>
            <person name="Zhao Q."/>
            <person name="Wang H."/>
            <person name="Guo Y."/>
        </authorList>
    </citation>
    <scope>NUCLEOTIDE SEQUENCE [LARGE SCALE GENOMIC DNA]</scope>
    <source>
        <strain evidence="1 2">R39</strain>
    </source>
</reference>
<accession>A0ABY9M7R1</accession>
<evidence type="ECO:0000313" key="2">
    <source>
        <dbReference type="Proteomes" id="UP001234798"/>
    </source>
</evidence>
<keyword evidence="2" id="KW-1185">Reference proteome</keyword>
<dbReference type="Proteomes" id="UP001234798">
    <property type="component" value="Chromosome"/>
</dbReference>
<gene>
    <name evidence="1" type="ORF">RAS12_11945</name>
</gene>
<dbReference type="EMBL" id="CP132976">
    <property type="protein sequence ID" value="WMD23049.1"/>
    <property type="molecule type" value="Genomic_DNA"/>
</dbReference>
<sequence>MAHYKYDVYLTKGDNAQYDTIYSPGDINPNSGIYRCEGCGKEIASNKSDPFPPQNHHQHNATQGNIRWKLIVFAQG</sequence>
<organism evidence="1 2">
    <name type="scientific">Achromobacter seleniivolatilans</name>
    <dbReference type="NCBI Taxonomy" id="3047478"/>
    <lineage>
        <taxon>Bacteria</taxon>
        <taxon>Pseudomonadati</taxon>
        <taxon>Pseudomonadota</taxon>
        <taxon>Betaproteobacteria</taxon>
        <taxon>Burkholderiales</taxon>
        <taxon>Alcaligenaceae</taxon>
        <taxon>Achromobacter</taxon>
    </lineage>
</organism>
<evidence type="ECO:0008006" key="3">
    <source>
        <dbReference type="Google" id="ProtNLM"/>
    </source>
</evidence>
<proteinExistence type="predicted"/>
<name>A0ABY9M7R1_9BURK</name>
<dbReference type="RefSeq" id="WP_306948653.1">
    <property type="nucleotide sequence ID" value="NZ_CP132976.1"/>
</dbReference>
<evidence type="ECO:0000313" key="1">
    <source>
        <dbReference type="EMBL" id="WMD23049.1"/>
    </source>
</evidence>
<protein>
    <recommendedName>
        <fullName evidence="3">Protein L</fullName>
    </recommendedName>
</protein>